<evidence type="ECO:0000313" key="1">
    <source>
        <dbReference type="EMBL" id="QDU94520.1"/>
    </source>
</evidence>
<dbReference type="KEGG" id="lcre:Pla8534_23110"/>
<keyword evidence="2" id="KW-1185">Reference proteome</keyword>
<accession>A0A518DRP9</accession>
<sequence>MIARELGVPLHRVSHILATRDYIRPAARAGILRLYDEKAIESVQLELEAIDAKRRSAKVGVH</sequence>
<name>A0A518DRP9_9BACT</name>
<proteinExistence type="predicted"/>
<evidence type="ECO:0008006" key="3">
    <source>
        <dbReference type="Google" id="ProtNLM"/>
    </source>
</evidence>
<dbReference type="EMBL" id="CP036433">
    <property type="protein sequence ID" value="QDU94520.1"/>
    <property type="molecule type" value="Genomic_DNA"/>
</dbReference>
<organism evidence="1 2">
    <name type="scientific">Lignipirellula cremea</name>
    <dbReference type="NCBI Taxonomy" id="2528010"/>
    <lineage>
        <taxon>Bacteria</taxon>
        <taxon>Pseudomonadati</taxon>
        <taxon>Planctomycetota</taxon>
        <taxon>Planctomycetia</taxon>
        <taxon>Pirellulales</taxon>
        <taxon>Pirellulaceae</taxon>
        <taxon>Lignipirellula</taxon>
    </lineage>
</organism>
<evidence type="ECO:0000313" key="2">
    <source>
        <dbReference type="Proteomes" id="UP000317648"/>
    </source>
</evidence>
<gene>
    <name evidence="1" type="ORF">Pla8534_23110</name>
</gene>
<protein>
    <recommendedName>
        <fullName evidence="3">HTH merR-type domain-containing protein</fullName>
    </recommendedName>
</protein>
<reference evidence="1 2" key="1">
    <citation type="submission" date="2019-02" db="EMBL/GenBank/DDBJ databases">
        <title>Deep-cultivation of Planctomycetes and their phenomic and genomic characterization uncovers novel biology.</title>
        <authorList>
            <person name="Wiegand S."/>
            <person name="Jogler M."/>
            <person name="Boedeker C."/>
            <person name="Pinto D."/>
            <person name="Vollmers J."/>
            <person name="Rivas-Marin E."/>
            <person name="Kohn T."/>
            <person name="Peeters S.H."/>
            <person name="Heuer A."/>
            <person name="Rast P."/>
            <person name="Oberbeckmann S."/>
            <person name="Bunk B."/>
            <person name="Jeske O."/>
            <person name="Meyerdierks A."/>
            <person name="Storesund J.E."/>
            <person name="Kallscheuer N."/>
            <person name="Luecker S."/>
            <person name="Lage O.M."/>
            <person name="Pohl T."/>
            <person name="Merkel B.J."/>
            <person name="Hornburger P."/>
            <person name="Mueller R.-W."/>
            <person name="Bruemmer F."/>
            <person name="Labrenz M."/>
            <person name="Spormann A.M."/>
            <person name="Op den Camp H."/>
            <person name="Overmann J."/>
            <person name="Amann R."/>
            <person name="Jetten M.S.M."/>
            <person name="Mascher T."/>
            <person name="Medema M.H."/>
            <person name="Devos D.P."/>
            <person name="Kaster A.-K."/>
            <person name="Ovreas L."/>
            <person name="Rohde M."/>
            <person name="Galperin M.Y."/>
            <person name="Jogler C."/>
        </authorList>
    </citation>
    <scope>NUCLEOTIDE SEQUENCE [LARGE SCALE GENOMIC DNA]</scope>
    <source>
        <strain evidence="1 2">Pla85_3_4</strain>
    </source>
</reference>
<dbReference type="AlphaFoldDB" id="A0A518DRP9"/>
<dbReference type="Proteomes" id="UP000317648">
    <property type="component" value="Chromosome"/>
</dbReference>